<dbReference type="GO" id="GO:0004802">
    <property type="term" value="F:transketolase activity"/>
    <property type="evidence" value="ECO:0007669"/>
    <property type="project" value="UniProtKB-EC"/>
</dbReference>
<name>A0A0U5C4F0_9BACL</name>
<organism evidence="6 7">
    <name type="scientific">Aneurinibacillus soli</name>
    <dbReference type="NCBI Taxonomy" id="1500254"/>
    <lineage>
        <taxon>Bacteria</taxon>
        <taxon>Bacillati</taxon>
        <taxon>Bacillota</taxon>
        <taxon>Bacilli</taxon>
        <taxon>Bacillales</taxon>
        <taxon>Paenibacillaceae</taxon>
        <taxon>Aneurinibacillus group</taxon>
        <taxon>Aneurinibacillus</taxon>
    </lineage>
</organism>
<keyword evidence="7" id="KW-1185">Reference proteome</keyword>
<dbReference type="PANTHER" id="PTHR47514:SF1">
    <property type="entry name" value="TRANSKETOLASE N-TERMINAL SECTION-RELATED"/>
    <property type="match status" value="1"/>
</dbReference>
<gene>
    <name evidence="6" type="primary">tktB</name>
    <name evidence="6" type="ORF">CB4_00706</name>
</gene>
<comment type="cofactor">
    <cofactor evidence="1">
        <name>thiamine diphosphate</name>
        <dbReference type="ChEBI" id="CHEBI:58937"/>
    </cofactor>
</comment>
<evidence type="ECO:0000256" key="1">
    <source>
        <dbReference type="ARBA" id="ARBA00001964"/>
    </source>
</evidence>
<dbReference type="CDD" id="cd02012">
    <property type="entry name" value="TPP_TK"/>
    <property type="match status" value="1"/>
</dbReference>
<dbReference type="KEGG" id="asoc:CB4_00706"/>
<comment type="similarity">
    <text evidence="2">Belongs to the transketolase family.</text>
</comment>
<dbReference type="InterPro" id="IPR029061">
    <property type="entry name" value="THDP-binding"/>
</dbReference>
<dbReference type="Pfam" id="PF00456">
    <property type="entry name" value="Transketolase_N"/>
    <property type="match status" value="1"/>
</dbReference>
<dbReference type="InterPro" id="IPR005474">
    <property type="entry name" value="Transketolase_N"/>
</dbReference>
<dbReference type="EMBL" id="AP017312">
    <property type="protein sequence ID" value="BAU26579.1"/>
    <property type="molecule type" value="Genomic_DNA"/>
</dbReference>
<dbReference type="InterPro" id="IPR049557">
    <property type="entry name" value="Transketolase_CS"/>
</dbReference>
<keyword evidence="4" id="KW-0479">Metal-binding</keyword>
<dbReference type="Gene3D" id="3.40.50.970">
    <property type="match status" value="1"/>
</dbReference>
<evidence type="ECO:0000313" key="7">
    <source>
        <dbReference type="Proteomes" id="UP000217696"/>
    </source>
</evidence>
<dbReference type="SUPFAM" id="SSF52518">
    <property type="entry name" value="Thiamin diphosphate-binding fold (THDP-binding)"/>
    <property type="match status" value="1"/>
</dbReference>
<dbReference type="PROSITE" id="PS00801">
    <property type="entry name" value="TRANSKETOLASE_1"/>
    <property type="match status" value="1"/>
</dbReference>
<sequence>MSILTQEQTAQLTQHAGNIRQEIVKMVAAANSGHPGGSLSAADILTVLYFHEMSVDPNQVDNPDRDRFVLSKGHASPVLYATLAEKGYLPKEELKTFRKLNSRLQGHPSKKLLPGVEQSTGSLGQGLSSANGMALAARLDKRDSRVYVVMGDGEIQEGMVWEAAMAAGHYKLDNLVAFVDYNHLQIDGNVEDIMNVHPVDEKFRAFNWHVITIDGHDLEQIAAALAEARTVKGKPTCIVANTVKGKGVSYMENNCGWHGTAPNEEQLAQALTELCGQGGNK</sequence>
<dbReference type="Proteomes" id="UP000217696">
    <property type="component" value="Chromosome"/>
</dbReference>
<keyword evidence="5" id="KW-0786">Thiamine pyrophosphate</keyword>
<reference evidence="6 7" key="1">
    <citation type="submission" date="2015-12" db="EMBL/GenBank/DDBJ databases">
        <title>Genome sequence of Aneurinibacillus soli.</title>
        <authorList>
            <person name="Lee J.S."/>
            <person name="Lee K.C."/>
            <person name="Kim K.K."/>
            <person name="Lee B.W."/>
        </authorList>
    </citation>
    <scope>NUCLEOTIDE SEQUENCE [LARGE SCALE GENOMIC DNA]</scope>
    <source>
        <strain evidence="6 7">CB4</strain>
    </source>
</reference>
<dbReference type="AlphaFoldDB" id="A0A0U5C4F0"/>
<protein>
    <submittedName>
        <fullName evidence="6">Transketolase 2</fullName>
        <ecNumber evidence="6">2.2.1.1</ecNumber>
    </submittedName>
</protein>
<evidence type="ECO:0000256" key="2">
    <source>
        <dbReference type="ARBA" id="ARBA00007131"/>
    </source>
</evidence>
<evidence type="ECO:0000256" key="4">
    <source>
        <dbReference type="ARBA" id="ARBA00022723"/>
    </source>
</evidence>
<proteinExistence type="inferred from homology"/>
<dbReference type="EC" id="2.2.1.1" evidence="6"/>
<evidence type="ECO:0000256" key="5">
    <source>
        <dbReference type="ARBA" id="ARBA00023052"/>
    </source>
</evidence>
<dbReference type="GO" id="GO:0046872">
    <property type="term" value="F:metal ion binding"/>
    <property type="evidence" value="ECO:0007669"/>
    <property type="project" value="UniProtKB-KW"/>
</dbReference>
<keyword evidence="3 6" id="KW-0808">Transferase</keyword>
<evidence type="ECO:0000256" key="3">
    <source>
        <dbReference type="ARBA" id="ARBA00022679"/>
    </source>
</evidence>
<dbReference type="RefSeq" id="WP_197703132.1">
    <property type="nucleotide sequence ID" value="NZ_QJSZ01000008.1"/>
</dbReference>
<evidence type="ECO:0000313" key="6">
    <source>
        <dbReference type="EMBL" id="BAU26579.1"/>
    </source>
</evidence>
<dbReference type="PANTHER" id="PTHR47514">
    <property type="entry name" value="TRANSKETOLASE N-TERMINAL SECTION-RELATED"/>
    <property type="match status" value="1"/>
</dbReference>
<accession>A0A0U5C4F0</accession>